<evidence type="ECO:0000313" key="7">
    <source>
        <dbReference type="Proteomes" id="UP000317894"/>
    </source>
</evidence>
<feature type="transmembrane region" description="Helical" evidence="5">
    <location>
        <begin position="189"/>
        <end position="208"/>
    </location>
</feature>
<evidence type="ECO:0000256" key="4">
    <source>
        <dbReference type="ARBA" id="ARBA00023136"/>
    </source>
</evidence>
<dbReference type="PIRSF" id="PIRSF006060">
    <property type="entry name" value="AA_transporter"/>
    <property type="match status" value="1"/>
</dbReference>
<dbReference type="PANTHER" id="PTHR11785">
    <property type="entry name" value="AMINO ACID TRANSPORTER"/>
    <property type="match status" value="1"/>
</dbReference>
<dbReference type="Gene3D" id="1.20.1740.10">
    <property type="entry name" value="Amino acid/polyamine transporter I"/>
    <property type="match status" value="1"/>
</dbReference>
<feature type="transmembrane region" description="Helical" evidence="5">
    <location>
        <begin position="127"/>
        <end position="147"/>
    </location>
</feature>
<feature type="transmembrane region" description="Helical" evidence="5">
    <location>
        <begin position="408"/>
        <end position="429"/>
    </location>
</feature>
<keyword evidence="2 5" id="KW-0812">Transmembrane</keyword>
<dbReference type="GO" id="GO:0016020">
    <property type="term" value="C:membrane"/>
    <property type="evidence" value="ECO:0007669"/>
    <property type="project" value="UniProtKB-SubCell"/>
</dbReference>
<sequence length="437" mass="44875">MHDEAARPTATLRARDAVAIAVGIVVGAGIFRTPAIVAGLSGSEADMLWLWLIGGGLSVVGALCYAELAAAWPGAGGDYGYLVRAYGRRAGFVYAWARLAVIQTGSVALLAFIVGDYAAAVAGGPSAAWAAGTVMLLTAINVAGVRAGTRTQALLTLAEVAGLVLVVIAGLILAPEAVAAVPRVTDTQWGAAMVLVLLTYGGWNETVYVTGELRGKRKRIVGVLLASLGVVTLLYLLVNLAFLRGLGLSGIAASDAPAADLLGRALGSAGSAAIAVAVAVAALTSANATMFTGARSSWAWGRDVQKLAWLGRWDGVRGTPGNALLVQGGVSLLLVGAGALVRDGFALAVDYTAPVFWLFFLGVGIALFVLRRREPDTPRPFRVPLYPVLPALFCASNAWLLWSSLAYVKTGAVVGVAVLGAGIILSFILQPSKESSP</sequence>
<feature type="transmembrane region" description="Helical" evidence="5">
    <location>
        <begin position="220"/>
        <end position="242"/>
    </location>
</feature>
<evidence type="ECO:0000256" key="3">
    <source>
        <dbReference type="ARBA" id="ARBA00022989"/>
    </source>
</evidence>
<evidence type="ECO:0000313" key="6">
    <source>
        <dbReference type="EMBL" id="TRW14649.1"/>
    </source>
</evidence>
<feature type="transmembrane region" description="Helical" evidence="5">
    <location>
        <begin position="353"/>
        <end position="371"/>
    </location>
</feature>
<comment type="subcellular location">
    <subcellularLocation>
        <location evidence="1">Membrane</location>
        <topology evidence="1">Multi-pass membrane protein</topology>
    </subcellularLocation>
</comment>
<evidence type="ECO:0000256" key="1">
    <source>
        <dbReference type="ARBA" id="ARBA00004141"/>
    </source>
</evidence>
<evidence type="ECO:0000256" key="5">
    <source>
        <dbReference type="SAM" id="Phobius"/>
    </source>
</evidence>
<dbReference type="InterPro" id="IPR050598">
    <property type="entry name" value="AminoAcid_Transporter"/>
</dbReference>
<name>A0A552U8Z0_9SPHN</name>
<dbReference type="InterPro" id="IPR002293">
    <property type="entry name" value="AA/rel_permease1"/>
</dbReference>
<comment type="caution">
    <text evidence="6">The sequence shown here is derived from an EMBL/GenBank/DDBJ whole genome shotgun (WGS) entry which is preliminary data.</text>
</comment>
<feature type="transmembrane region" description="Helical" evidence="5">
    <location>
        <begin position="17"/>
        <end position="37"/>
    </location>
</feature>
<dbReference type="RefSeq" id="WP_144237855.1">
    <property type="nucleotide sequence ID" value="NZ_VJWA01000002.1"/>
</dbReference>
<feature type="transmembrane region" description="Helical" evidence="5">
    <location>
        <begin position="322"/>
        <end position="341"/>
    </location>
</feature>
<feature type="transmembrane region" description="Helical" evidence="5">
    <location>
        <begin position="154"/>
        <end position="174"/>
    </location>
</feature>
<organism evidence="6 7">
    <name type="scientific">Glacieibacterium frigidum</name>
    <dbReference type="NCBI Taxonomy" id="2593303"/>
    <lineage>
        <taxon>Bacteria</taxon>
        <taxon>Pseudomonadati</taxon>
        <taxon>Pseudomonadota</taxon>
        <taxon>Alphaproteobacteria</taxon>
        <taxon>Sphingomonadales</taxon>
        <taxon>Sphingosinicellaceae</taxon>
        <taxon>Glacieibacterium</taxon>
    </lineage>
</organism>
<dbReference type="PANTHER" id="PTHR11785:SF512">
    <property type="entry name" value="SOBREMESA, ISOFORM B"/>
    <property type="match status" value="1"/>
</dbReference>
<dbReference type="AlphaFoldDB" id="A0A552U8Z0"/>
<feature type="transmembrane region" description="Helical" evidence="5">
    <location>
        <begin position="93"/>
        <end position="115"/>
    </location>
</feature>
<keyword evidence="3 5" id="KW-1133">Transmembrane helix</keyword>
<proteinExistence type="predicted"/>
<dbReference type="Proteomes" id="UP000317894">
    <property type="component" value="Unassembled WGS sequence"/>
</dbReference>
<feature type="transmembrane region" description="Helical" evidence="5">
    <location>
        <begin position="262"/>
        <end position="286"/>
    </location>
</feature>
<feature type="transmembrane region" description="Helical" evidence="5">
    <location>
        <begin position="383"/>
        <end position="402"/>
    </location>
</feature>
<dbReference type="GO" id="GO:0015179">
    <property type="term" value="F:L-amino acid transmembrane transporter activity"/>
    <property type="evidence" value="ECO:0007669"/>
    <property type="project" value="TreeGrafter"/>
</dbReference>
<protein>
    <submittedName>
        <fullName evidence="6">Amino acid permease</fullName>
    </submittedName>
</protein>
<dbReference type="OrthoDB" id="9762947at2"/>
<reference evidence="6 7" key="1">
    <citation type="submission" date="2019-07" db="EMBL/GenBank/DDBJ databases">
        <title>Novel species isolated from glacier.</title>
        <authorList>
            <person name="Liu Q."/>
            <person name="Xin Y.-H."/>
        </authorList>
    </citation>
    <scope>NUCLEOTIDE SEQUENCE [LARGE SCALE GENOMIC DNA]</scope>
    <source>
        <strain evidence="6 7">LB1R16</strain>
    </source>
</reference>
<feature type="transmembrane region" description="Helical" evidence="5">
    <location>
        <begin position="49"/>
        <end position="72"/>
    </location>
</feature>
<dbReference type="EMBL" id="VJWA01000002">
    <property type="protein sequence ID" value="TRW14649.1"/>
    <property type="molecule type" value="Genomic_DNA"/>
</dbReference>
<dbReference type="Pfam" id="PF13520">
    <property type="entry name" value="AA_permease_2"/>
    <property type="match status" value="1"/>
</dbReference>
<gene>
    <name evidence="6" type="ORF">FMM06_13245</name>
</gene>
<keyword evidence="4 5" id="KW-0472">Membrane</keyword>
<evidence type="ECO:0000256" key="2">
    <source>
        <dbReference type="ARBA" id="ARBA00022692"/>
    </source>
</evidence>
<keyword evidence="7" id="KW-1185">Reference proteome</keyword>
<accession>A0A552U8Z0</accession>